<feature type="compositionally biased region" description="Polar residues" evidence="1">
    <location>
        <begin position="15"/>
        <end position="28"/>
    </location>
</feature>
<protein>
    <submittedName>
        <fullName evidence="3">Uncharacterized protein LOC108856843</fullName>
    </submittedName>
</protein>
<dbReference type="Proteomes" id="UP000504610">
    <property type="component" value="Chromosome 5"/>
</dbReference>
<sequence>MTESLQISRKRMRFSASSASEILVTSKSEYQRNRSSRIEPTGGDGLRFNQSPSVTGKITPKVLRTYPRVTIKDLRLRRVFTPTSISEFKTKEDKYPCDSNIREEGTKVDAGGLGNEHAKDLLKTTPRDSEGGPVSEEINGSVARRSGTNVCHKPVLHPCSRPKIFKNPGSFSYKRLLPYLMQAADETPSAQNPPNVNEENGEVAQVPKEEASEQLMKAECELPEPTKDVAQSVDGLISKYFASGSNSPLKKVEPTKAVAQSVVGGNTSPLKKVIASSPNKKYACSRRKLFKTPGSVNYRRMLPYLKEIQEDNPCVPETFNHPEHKKNTEENTPSSMLVSENEGTEDMVTSDVAREPDTCSNEDKELVPCEAVSVSQEESGTDKEQETQVKHVIPDTEKNLETPHNALGSDVQFSSPITGSGDSTEVSLSALNNICVQDLAGEEIMKTNSENREEQVEANGSDSTAELLDPSPVSGTPTSISPSKGILKRSIRGCRGICSCLNCSSFRLNAERAFEFSRNQLQDTEEMVLDLVGEISHLREMLEKYCSADHSESNKIQAGEAAKRASEAAELAESRLYQMNNDLQVHCRIPNEQRARVKFAHYVHEKTIIEASQSTQLDP</sequence>
<evidence type="ECO:0000313" key="2">
    <source>
        <dbReference type="Proteomes" id="UP000504610"/>
    </source>
</evidence>
<accession>A0A6J0NRB6</accession>
<feature type="compositionally biased region" description="Basic and acidic residues" evidence="1">
    <location>
        <begin position="320"/>
        <end position="329"/>
    </location>
</feature>
<reference evidence="2" key="1">
    <citation type="journal article" date="2019" name="Database">
        <title>The radish genome database (RadishGD): an integrated information resource for radish genomics.</title>
        <authorList>
            <person name="Yu H.J."/>
            <person name="Baek S."/>
            <person name="Lee Y.J."/>
            <person name="Cho A."/>
            <person name="Mun J.H."/>
        </authorList>
    </citation>
    <scope>NUCLEOTIDE SEQUENCE [LARGE SCALE GENOMIC DNA]</scope>
    <source>
        <strain evidence="2">cv. WK10039</strain>
    </source>
</reference>
<dbReference type="PANTHER" id="PTHR34461:SF4">
    <property type="entry name" value="OS01G0101800 PROTEIN"/>
    <property type="match status" value="1"/>
</dbReference>
<organism evidence="2 3">
    <name type="scientific">Raphanus sativus</name>
    <name type="common">Radish</name>
    <name type="synonym">Raphanus raphanistrum var. sativus</name>
    <dbReference type="NCBI Taxonomy" id="3726"/>
    <lineage>
        <taxon>Eukaryota</taxon>
        <taxon>Viridiplantae</taxon>
        <taxon>Streptophyta</taxon>
        <taxon>Embryophyta</taxon>
        <taxon>Tracheophyta</taxon>
        <taxon>Spermatophyta</taxon>
        <taxon>Magnoliopsida</taxon>
        <taxon>eudicotyledons</taxon>
        <taxon>Gunneridae</taxon>
        <taxon>Pentapetalae</taxon>
        <taxon>rosids</taxon>
        <taxon>malvids</taxon>
        <taxon>Brassicales</taxon>
        <taxon>Brassicaceae</taxon>
        <taxon>Brassiceae</taxon>
        <taxon>Raphanus</taxon>
    </lineage>
</organism>
<dbReference type="GeneID" id="108856843"/>
<proteinExistence type="predicted"/>
<evidence type="ECO:0000256" key="1">
    <source>
        <dbReference type="SAM" id="MobiDB-lite"/>
    </source>
</evidence>
<keyword evidence="2" id="KW-1185">Reference proteome</keyword>
<feature type="region of interest" description="Disordered" evidence="1">
    <location>
        <begin position="1"/>
        <end position="53"/>
    </location>
</feature>
<feature type="compositionally biased region" description="Polar residues" evidence="1">
    <location>
        <begin position="473"/>
        <end position="482"/>
    </location>
</feature>
<dbReference type="KEGG" id="rsz:108856843"/>
<evidence type="ECO:0000313" key="3">
    <source>
        <dbReference type="RefSeq" id="XP_018486238.1"/>
    </source>
</evidence>
<dbReference type="RefSeq" id="XP_018486238.1">
    <property type="nucleotide sequence ID" value="XM_018630736.2"/>
</dbReference>
<dbReference type="AlphaFoldDB" id="A0A6J0NRB6"/>
<dbReference type="OrthoDB" id="766405at2759"/>
<reference evidence="3" key="2">
    <citation type="submission" date="2025-08" db="UniProtKB">
        <authorList>
            <consortium name="RefSeq"/>
        </authorList>
    </citation>
    <scope>IDENTIFICATION</scope>
    <source>
        <tissue evidence="3">Leaf</tissue>
    </source>
</reference>
<name>A0A6J0NRB6_RAPSA</name>
<dbReference type="PANTHER" id="PTHR34461">
    <property type="entry name" value="EXPRESSED PROTEIN"/>
    <property type="match status" value="1"/>
</dbReference>
<gene>
    <name evidence="3" type="primary">LOC108856843</name>
</gene>
<feature type="region of interest" description="Disordered" evidence="1">
    <location>
        <begin position="449"/>
        <end position="482"/>
    </location>
</feature>
<feature type="region of interest" description="Disordered" evidence="1">
    <location>
        <begin position="320"/>
        <end position="348"/>
    </location>
</feature>